<comment type="caution">
    <text evidence="1">The sequence shown here is derived from an EMBL/GenBank/DDBJ whole genome shotgun (WGS) entry which is preliminary data.</text>
</comment>
<evidence type="ECO:0000313" key="2">
    <source>
        <dbReference type="Proteomes" id="UP000216943"/>
    </source>
</evidence>
<evidence type="ECO:0000313" key="1">
    <source>
        <dbReference type="EMBL" id="PAK21107.1"/>
    </source>
</evidence>
<proteinExistence type="predicted"/>
<evidence type="ECO:0008006" key="3">
    <source>
        <dbReference type="Google" id="ProtNLM"/>
    </source>
</evidence>
<gene>
    <name evidence="1" type="ORF">CJJ23_03855</name>
</gene>
<dbReference type="Proteomes" id="UP000216943">
    <property type="component" value="Unassembled WGS sequence"/>
</dbReference>
<name>A0A269TI90_9BACT</name>
<protein>
    <recommendedName>
        <fullName evidence="3">GIY-YIG domain-containing protein</fullName>
    </recommendedName>
</protein>
<reference evidence="2" key="1">
    <citation type="submission" date="2017-08" db="EMBL/GenBank/DDBJ databases">
        <authorList>
            <person name="Alvarez-Ponce D."/>
            <person name="Weitzman C.L."/>
            <person name="Tillett R.L."/>
            <person name="Sandmeier F.C."/>
            <person name="Tracy C.R."/>
        </authorList>
    </citation>
    <scope>NUCLEOTIDE SEQUENCE [LARGE SCALE GENOMIC DNA]</scope>
    <source>
        <strain evidence="2">723</strain>
    </source>
</reference>
<organism evidence="1 2">
    <name type="scientific">Mycoplasmopsis agassizii</name>
    <dbReference type="NCBI Taxonomy" id="33922"/>
    <lineage>
        <taxon>Bacteria</taxon>
        <taxon>Bacillati</taxon>
        <taxon>Mycoplasmatota</taxon>
        <taxon>Mycoplasmoidales</taxon>
        <taxon>Metamycoplasmataceae</taxon>
        <taxon>Mycoplasmopsis</taxon>
    </lineage>
</organism>
<sequence length="294" mass="34214">MYYHLVMKNHIKNHMQPITKYNENGKGIYVLEIVIDKKNSFYYIGKTLNSRGFRARIQSHKASIKKYFEDVMEASTVNNVSIKEGFQIVVKSTMWEGKHLYSKIVKLLLDTDQTVDDIKEHVLAILDDSLSSQSKEDSELASMIELNYINKFETYIYGLNQWEHIICFHKIANSDSPIPSDLGYCIETIFDFLDYILSDRYVEDIHIAFGKFNFSNGIGFMLHLIKIIGERYSPNIKQGSKLYKEIAKLFLVVNESRDKIEEAMNFISTVDKDLLDVKYTVYDFIDQGKKSDKQ</sequence>
<dbReference type="AlphaFoldDB" id="A0A269TI90"/>
<accession>A0A269TI90</accession>
<dbReference type="EMBL" id="NQNY01000013">
    <property type="protein sequence ID" value="PAK21107.1"/>
    <property type="molecule type" value="Genomic_DNA"/>
</dbReference>